<evidence type="ECO:0008006" key="5">
    <source>
        <dbReference type="Google" id="ProtNLM"/>
    </source>
</evidence>
<feature type="compositionally biased region" description="Low complexity" evidence="1">
    <location>
        <begin position="147"/>
        <end position="162"/>
    </location>
</feature>
<evidence type="ECO:0000256" key="2">
    <source>
        <dbReference type="SAM" id="Phobius"/>
    </source>
</evidence>
<sequence length="380" mass="42402">MYYNFIEYLTILFAKICSAKTKIQPRIFISAEGIQTNSHVYEIIHLERVWPVAMEYYSFEKVLKELQMEEDELKRLVSEGEIRAFRDEDKMKFKKSDIDGLKKGRMTEPTIILPSGEPDDSSEDSEVLLVEEDTSETLLDIDDLDGGDSSSTTVPTVDFSSSDFDDSSSASETITEELTFEEDSGSYVLESSDDVLIDSSGELLDVSGDSSGETFIESDTGLQTEPLDMDSDIIESADFDTGFADSGAGDETVPVDDDSSFDQLAVDDQPTGQIDQRDAGTIEQLPGATVVVAPTLELSPTAVTFLILSTIAMLWTGVLMINNIKTVDTPLTGWFTDITYEYVRPTYMVYGGNKKVAQSKLKKQLVWRRLKRDGEKRRRR</sequence>
<keyword evidence="2" id="KW-0812">Transmembrane</keyword>
<dbReference type="RefSeq" id="WP_151971589.1">
    <property type="nucleotide sequence ID" value="NZ_AP019860.1"/>
</dbReference>
<organism evidence="3 4">
    <name type="scientific">Uabimicrobium amorphum</name>
    <dbReference type="NCBI Taxonomy" id="2596890"/>
    <lineage>
        <taxon>Bacteria</taxon>
        <taxon>Pseudomonadati</taxon>
        <taxon>Planctomycetota</taxon>
        <taxon>Candidatus Uabimicrobiia</taxon>
        <taxon>Candidatus Uabimicrobiales</taxon>
        <taxon>Candidatus Uabimicrobiaceae</taxon>
        <taxon>Candidatus Uabimicrobium</taxon>
    </lineage>
</organism>
<dbReference type="Proteomes" id="UP000326354">
    <property type="component" value="Chromosome"/>
</dbReference>
<evidence type="ECO:0000313" key="4">
    <source>
        <dbReference type="Proteomes" id="UP000326354"/>
    </source>
</evidence>
<keyword evidence="2" id="KW-1133">Transmembrane helix</keyword>
<dbReference type="EMBL" id="AP019860">
    <property type="protein sequence ID" value="BBM87573.1"/>
    <property type="molecule type" value="Genomic_DNA"/>
</dbReference>
<feature type="region of interest" description="Disordered" evidence="1">
    <location>
        <begin position="140"/>
        <end position="171"/>
    </location>
</feature>
<dbReference type="KEGG" id="uam:UABAM_05985"/>
<keyword evidence="2" id="KW-0472">Membrane</keyword>
<gene>
    <name evidence="3" type="ORF">UABAM_05985</name>
</gene>
<name>A0A5S9F6U4_UABAM</name>
<evidence type="ECO:0000256" key="1">
    <source>
        <dbReference type="SAM" id="MobiDB-lite"/>
    </source>
</evidence>
<keyword evidence="4" id="KW-1185">Reference proteome</keyword>
<feature type="transmembrane region" description="Helical" evidence="2">
    <location>
        <begin position="302"/>
        <end position="321"/>
    </location>
</feature>
<accession>A0A5S9F6U4</accession>
<evidence type="ECO:0000313" key="3">
    <source>
        <dbReference type="EMBL" id="BBM87573.1"/>
    </source>
</evidence>
<proteinExistence type="predicted"/>
<reference evidence="3 4" key="1">
    <citation type="submission" date="2019-08" db="EMBL/GenBank/DDBJ databases">
        <title>Complete genome sequence of Candidatus Uab amorphum.</title>
        <authorList>
            <person name="Shiratori T."/>
            <person name="Suzuki S."/>
            <person name="Kakizawa Y."/>
            <person name="Ishida K."/>
        </authorList>
    </citation>
    <scope>NUCLEOTIDE SEQUENCE [LARGE SCALE GENOMIC DNA]</scope>
    <source>
        <strain evidence="3 4">SRT547</strain>
    </source>
</reference>
<protein>
    <recommendedName>
        <fullName evidence="5">Helix-turn-helix domain-containing protein</fullName>
    </recommendedName>
</protein>
<dbReference type="AlphaFoldDB" id="A0A5S9F6U4"/>